<dbReference type="InParanoid" id="A0A1V8SR54"/>
<protein>
    <submittedName>
        <fullName evidence="1">Uncharacterized protein</fullName>
    </submittedName>
</protein>
<dbReference type="Proteomes" id="UP000192596">
    <property type="component" value="Unassembled WGS sequence"/>
</dbReference>
<dbReference type="EMBL" id="NAJO01000030">
    <property type="protein sequence ID" value="OQO01643.1"/>
    <property type="molecule type" value="Genomic_DNA"/>
</dbReference>
<sequence length="276" mass="30778">MRSGRNVLDAQVEVGTASGHYEALTPAFTTQQDNLTPSQRLFIACLLRVTNPQYGTLAGQRGGSSRQLMTSSLIRRNFGEQTSQFWESVRLIQDVIHDAQQSSYVLANAAMMDVFAESNQTPVKPSKALPNNAAGDLAPWLRRFVQSAVSASGIRPLRYAILNFVQRAPTGFIELIRRELGDDARISCCALVPTAELPPRCNGQLPVIALDIFAHWLVLLLLLDEVWWIGPIGDFELGRLTERVAELRSDERENKVSSTDWWPGRMHAMYKGSHTE</sequence>
<evidence type="ECO:0000313" key="2">
    <source>
        <dbReference type="Proteomes" id="UP000192596"/>
    </source>
</evidence>
<organism evidence="1 2">
    <name type="scientific">Cryoendolithus antarcticus</name>
    <dbReference type="NCBI Taxonomy" id="1507870"/>
    <lineage>
        <taxon>Eukaryota</taxon>
        <taxon>Fungi</taxon>
        <taxon>Dikarya</taxon>
        <taxon>Ascomycota</taxon>
        <taxon>Pezizomycotina</taxon>
        <taxon>Dothideomycetes</taxon>
        <taxon>Dothideomycetidae</taxon>
        <taxon>Cladosporiales</taxon>
        <taxon>Cladosporiaceae</taxon>
        <taxon>Cryoendolithus</taxon>
    </lineage>
</organism>
<reference evidence="2" key="1">
    <citation type="submission" date="2017-03" db="EMBL/GenBank/DDBJ databases">
        <title>Genomes of endolithic fungi from Antarctica.</title>
        <authorList>
            <person name="Coleine C."/>
            <person name="Masonjones S."/>
            <person name="Stajich J.E."/>
        </authorList>
    </citation>
    <scope>NUCLEOTIDE SEQUENCE [LARGE SCALE GENOMIC DNA]</scope>
    <source>
        <strain evidence="2">CCFEE 5527</strain>
    </source>
</reference>
<gene>
    <name evidence="1" type="ORF">B0A48_12679</name>
</gene>
<accession>A0A1V8SR54</accession>
<comment type="caution">
    <text evidence="1">The sequence shown here is derived from an EMBL/GenBank/DDBJ whole genome shotgun (WGS) entry which is preliminary data.</text>
</comment>
<keyword evidence="2" id="KW-1185">Reference proteome</keyword>
<dbReference type="AlphaFoldDB" id="A0A1V8SR54"/>
<dbReference type="OrthoDB" id="416217at2759"/>
<name>A0A1V8SR54_9PEZI</name>
<evidence type="ECO:0000313" key="1">
    <source>
        <dbReference type="EMBL" id="OQO01643.1"/>
    </source>
</evidence>
<proteinExistence type="predicted"/>
<dbReference type="STRING" id="1507870.A0A1V8SR54"/>